<gene>
    <name evidence="1" type="ORF">C1H46_018137</name>
</gene>
<proteinExistence type="predicted"/>
<accession>A0A540MC03</accession>
<dbReference type="EMBL" id="VIEB01000295">
    <property type="protein sequence ID" value="TQD96228.1"/>
    <property type="molecule type" value="Genomic_DNA"/>
</dbReference>
<dbReference type="AlphaFoldDB" id="A0A540MC03"/>
<reference evidence="1 2" key="1">
    <citation type="journal article" date="2019" name="G3 (Bethesda)">
        <title>Sequencing of a Wild Apple (Malus baccata) Genome Unravels the Differences Between Cultivated and Wild Apple Species Regarding Disease Resistance and Cold Tolerance.</title>
        <authorList>
            <person name="Chen X."/>
        </authorList>
    </citation>
    <scope>NUCLEOTIDE SEQUENCE [LARGE SCALE GENOMIC DNA]</scope>
    <source>
        <strain evidence="2">cv. Shandingzi</strain>
        <tissue evidence="1">Leaves</tissue>
    </source>
</reference>
<dbReference type="Proteomes" id="UP000315295">
    <property type="component" value="Unassembled WGS sequence"/>
</dbReference>
<protein>
    <submittedName>
        <fullName evidence="1">Uncharacterized protein</fullName>
    </submittedName>
</protein>
<evidence type="ECO:0000313" key="2">
    <source>
        <dbReference type="Proteomes" id="UP000315295"/>
    </source>
</evidence>
<sequence length="82" mass="9184">MGIALLSKDSGVYQHWRNESVGGAHLKWGIRLLIFPELNYRTIGGIRIPGESIHPESTFAAQYTLISFFLQPLSLLSLSKKI</sequence>
<organism evidence="1 2">
    <name type="scientific">Malus baccata</name>
    <name type="common">Siberian crab apple</name>
    <name type="synonym">Pyrus baccata</name>
    <dbReference type="NCBI Taxonomy" id="106549"/>
    <lineage>
        <taxon>Eukaryota</taxon>
        <taxon>Viridiplantae</taxon>
        <taxon>Streptophyta</taxon>
        <taxon>Embryophyta</taxon>
        <taxon>Tracheophyta</taxon>
        <taxon>Spermatophyta</taxon>
        <taxon>Magnoliopsida</taxon>
        <taxon>eudicotyledons</taxon>
        <taxon>Gunneridae</taxon>
        <taxon>Pentapetalae</taxon>
        <taxon>rosids</taxon>
        <taxon>fabids</taxon>
        <taxon>Rosales</taxon>
        <taxon>Rosaceae</taxon>
        <taxon>Amygdaloideae</taxon>
        <taxon>Maleae</taxon>
        <taxon>Malus</taxon>
    </lineage>
</organism>
<name>A0A540MC03_MALBA</name>
<comment type="caution">
    <text evidence="1">The sequence shown here is derived from an EMBL/GenBank/DDBJ whole genome shotgun (WGS) entry which is preliminary data.</text>
</comment>
<keyword evidence="2" id="KW-1185">Reference proteome</keyword>
<evidence type="ECO:0000313" key="1">
    <source>
        <dbReference type="EMBL" id="TQD96228.1"/>
    </source>
</evidence>